<dbReference type="Pfam" id="PF11391">
    <property type="entry name" value="DUF2798"/>
    <property type="match status" value="1"/>
</dbReference>
<dbReference type="EMBL" id="JAGSPJ010000004">
    <property type="protein sequence ID" value="MBR7800534.1"/>
    <property type="molecule type" value="Genomic_DNA"/>
</dbReference>
<keyword evidence="1" id="KW-0472">Membrane</keyword>
<dbReference type="Proteomes" id="UP000678545">
    <property type="component" value="Unassembled WGS sequence"/>
</dbReference>
<dbReference type="RefSeq" id="WP_212675662.1">
    <property type="nucleotide sequence ID" value="NZ_JAGSPJ010000004.1"/>
</dbReference>
<gene>
    <name evidence="2" type="ORF">KDM90_11055</name>
</gene>
<evidence type="ECO:0000313" key="3">
    <source>
        <dbReference type="Proteomes" id="UP000678545"/>
    </source>
</evidence>
<evidence type="ECO:0000313" key="2">
    <source>
        <dbReference type="EMBL" id="MBR7800534.1"/>
    </source>
</evidence>
<feature type="transmembrane region" description="Helical" evidence="1">
    <location>
        <begin position="9"/>
        <end position="30"/>
    </location>
</feature>
<evidence type="ECO:0000256" key="1">
    <source>
        <dbReference type="SAM" id="Phobius"/>
    </source>
</evidence>
<feature type="transmembrane region" description="Helical" evidence="1">
    <location>
        <begin position="42"/>
        <end position="61"/>
    </location>
</feature>
<dbReference type="AlphaFoldDB" id="A0A941E4M1"/>
<keyword evidence="3" id="KW-1185">Reference proteome</keyword>
<comment type="caution">
    <text evidence="2">The sequence shown here is derived from an EMBL/GenBank/DDBJ whole genome shotgun (WGS) entry which is preliminary data.</text>
</comment>
<sequence>MTKEKKQQLLFALIMSMFMAFCMSGILTAVNTGLGGAFILRWLHAFLVAWACAFPLVLLFAPVTRKLVARLAS</sequence>
<keyword evidence="1" id="KW-1133">Transmembrane helix</keyword>
<dbReference type="InterPro" id="IPR021529">
    <property type="entry name" value="DUF2798"/>
</dbReference>
<keyword evidence="1" id="KW-0812">Transmembrane</keyword>
<reference evidence="2" key="1">
    <citation type="submission" date="2021-04" db="EMBL/GenBank/DDBJ databases">
        <title>novel species isolated from subtropical streams in China.</title>
        <authorList>
            <person name="Lu H."/>
        </authorList>
    </citation>
    <scope>NUCLEOTIDE SEQUENCE</scope>
    <source>
        <strain evidence="2">FT137W</strain>
    </source>
</reference>
<organism evidence="2 3">
    <name type="scientific">Undibacterium fentianense</name>
    <dbReference type="NCBI Taxonomy" id="2828728"/>
    <lineage>
        <taxon>Bacteria</taxon>
        <taxon>Pseudomonadati</taxon>
        <taxon>Pseudomonadota</taxon>
        <taxon>Betaproteobacteria</taxon>
        <taxon>Burkholderiales</taxon>
        <taxon>Oxalobacteraceae</taxon>
        <taxon>Undibacterium</taxon>
    </lineage>
</organism>
<proteinExistence type="predicted"/>
<accession>A0A941E4M1</accession>
<protein>
    <submittedName>
        <fullName evidence="2">DUF2798 domain-containing protein</fullName>
    </submittedName>
</protein>
<name>A0A941E4M1_9BURK</name>